<keyword evidence="14" id="KW-1185">Reference proteome</keyword>
<evidence type="ECO:0000259" key="12">
    <source>
        <dbReference type="Pfam" id="PF00155"/>
    </source>
</evidence>
<dbReference type="EMBL" id="JAZBJZ010000011">
    <property type="protein sequence ID" value="MEE3716027.1"/>
    <property type="molecule type" value="Genomic_DNA"/>
</dbReference>
<dbReference type="InterPro" id="IPR050087">
    <property type="entry name" value="AON_synthase_class-II"/>
</dbReference>
<comment type="cofactor">
    <cofactor evidence="1 10 11">
        <name>pyridoxal 5'-phosphate</name>
        <dbReference type="ChEBI" id="CHEBI:597326"/>
    </cofactor>
</comment>
<evidence type="ECO:0000256" key="2">
    <source>
        <dbReference type="ARBA" id="ARBA00002513"/>
    </source>
</evidence>
<comment type="subunit">
    <text evidence="5 11">Homodimer.</text>
</comment>
<evidence type="ECO:0000256" key="8">
    <source>
        <dbReference type="ARBA" id="ARBA00022898"/>
    </source>
</evidence>
<dbReference type="SUPFAM" id="SSF53383">
    <property type="entry name" value="PLP-dependent transferases"/>
    <property type="match status" value="1"/>
</dbReference>
<proteinExistence type="inferred from homology"/>
<dbReference type="PANTHER" id="PTHR13693">
    <property type="entry name" value="CLASS II AMINOTRANSFERASE/8-AMINO-7-OXONONANOATE SYNTHASE"/>
    <property type="match status" value="1"/>
</dbReference>
<evidence type="ECO:0000256" key="5">
    <source>
        <dbReference type="ARBA" id="ARBA00011738"/>
    </source>
</evidence>
<dbReference type="CDD" id="cd06454">
    <property type="entry name" value="KBL_like"/>
    <property type="match status" value="1"/>
</dbReference>
<evidence type="ECO:0000256" key="10">
    <source>
        <dbReference type="PIRSR" id="PIRSR604723-51"/>
    </source>
</evidence>
<evidence type="ECO:0000256" key="7">
    <source>
        <dbReference type="ARBA" id="ARBA00022756"/>
    </source>
</evidence>
<dbReference type="InterPro" id="IPR015424">
    <property type="entry name" value="PyrdxlP-dep_Trfase"/>
</dbReference>
<dbReference type="Pfam" id="PF00155">
    <property type="entry name" value="Aminotran_1_2"/>
    <property type="match status" value="1"/>
</dbReference>
<dbReference type="RefSeq" id="WP_408648726.1">
    <property type="nucleotide sequence ID" value="NZ_JAZBJZ010000011.1"/>
</dbReference>
<comment type="similarity">
    <text evidence="4 11">Belongs to the class-II pyridoxal-phosphate-dependent aminotransferase family. BioF subfamily.</text>
</comment>
<dbReference type="GO" id="GO:0030170">
    <property type="term" value="F:pyridoxal phosphate binding"/>
    <property type="evidence" value="ECO:0007669"/>
    <property type="project" value="InterPro"/>
</dbReference>
<name>A0AAW9PTU8_9CYAN</name>
<evidence type="ECO:0000256" key="1">
    <source>
        <dbReference type="ARBA" id="ARBA00001933"/>
    </source>
</evidence>
<keyword evidence="13" id="KW-0012">Acyltransferase</keyword>
<dbReference type="InterPro" id="IPR001917">
    <property type="entry name" value="Aminotrans_II_pyridoxalP_BS"/>
</dbReference>
<reference evidence="13" key="1">
    <citation type="submission" date="2024-01" db="EMBL/GenBank/DDBJ databases">
        <title>Bank of Algae and Cyanobacteria of the Azores (BACA) strain genomes.</title>
        <authorList>
            <person name="Luz R."/>
            <person name="Cordeiro R."/>
            <person name="Fonseca A."/>
            <person name="Goncalves V."/>
        </authorList>
    </citation>
    <scope>NUCLEOTIDE SEQUENCE</scope>
    <source>
        <strain evidence="13">BACA0141</strain>
    </source>
</reference>
<dbReference type="AlphaFoldDB" id="A0AAW9PTU8"/>
<dbReference type="InterPro" id="IPR015421">
    <property type="entry name" value="PyrdxlP-dep_Trfase_major"/>
</dbReference>
<keyword evidence="6 11" id="KW-0808">Transferase</keyword>
<evidence type="ECO:0000256" key="4">
    <source>
        <dbReference type="ARBA" id="ARBA00010008"/>
    </source>
</evidence>
<evidence type="ECO:0000256" key="3">
    <source>
        <dbReference type="ARBA" id="ARBA00004746"/>
    </source>
</evidence>
<dbReference type="PROSITE" id="PS00599">
    <property type="entry name" value="AA_TRANSFER_CLASS_2"/>
    <property type="match status" value="1"/>
</dbReference>
<protein>
    <recommendedName>
        <fullName evidence="11">8-amino-7-ketopelargonate synthase</fullName>
        <ecNumber evidence="11">2.3.1.47</ecNumber>
    </recommendedName>
</protein>
<dbReference type="EC" id="2.3.1.47" evidence="11"/>
<dbReference type="InterPro" id="IPR004723">
    <property type="entry name" value="AONS_Archaea/Proteobacteria"/>
</dbReference>
<dbReference type="Gene3D" id="3.90.1150.10">
    <property type="entry name" value="Aspartate Aminotransferase, domain 1"/>
    <property type="match status" value="1"/>
</dbReference>
<keyword evidence="8 10" id="KW-0663">Pyridoxal phosphate</keyword>
<sequence>MTHAYEWIDRSMQTIHQAHWYRSPQVVASRADDVVHMAGRDMLMFASNNYLGLAGDRRLIDAAIAATETYGTGATGSRLVSGHLALHAQLEQAIAAFKQTEAALVFSSGYLANLGAIAAVVGARDLILSDTYNHACLKQGATLSGAKVIHYAHNDLEDLATHLAQHRHLHRRCLITTDTVFSMDGDVCPLLGIMDLADRYNCMVLVDEAHGTGVFGDRGAGVVNAMGIHQPLIQVGTLSKALGSLGGYVAGSAQLIDFLRNRASTWIYTTGLSPADTAAALKAIEIVQKEPQRREALWNNLAILKQGLGTIKAIAPNSDLASQIIALKVGDTEQTLKVAEYLKQQGIFAPAIRPPTVPTARIRLTLMATHTTAQIHTLLTCLKSCLA</sequence>
<feature type="domain" description="Aminotransferase class I/classII large" evidence="12">
    <location>
        <begin position="41"/>
        <end position="380"/>
    </location>
</feature>
<dbReference type="InterPro" id="IPR015422">
    <property type="entry name" value="PyrdxlP-dep_Trfase_small"/>
</dbReference>
<gene>
    <name evidence="13" type="primary">bioF</name>
    <name evidence="13" type="ORF">V2H45_04610</name>
</gene>
<accession>A0AAW9PTU8</accession>
<comment type="function">
    <text evidence="2 11">Catalyzes the decarboxylative condensation of pimeloyl-[acyl-carrier protein] and L-alanine to produce 8-amino-7-oxononanoate (AON), [acyl-carrier protein], and carbon dioxide.</text>
</comment>
<dbReference type="GO" id="GO:0008710">
    <property type="term" value="F:8-amino-7-oxononanoate synthase activity"/>
    <property type="evidence" value="ECO:0007669"/>
    <property type="project" value="UniProtKB-UniRule"/>
</dbReference>
<comment type="catalytic activity">
    <reaction evidence="9 11">
        <text>6-carboxyhexanoyl-[ACP] + L-alanine + H(+) = (8S)-8-amino-7-oxononanoate + holo-[ACP] + CO2</text>
        <dbReference type="Rhea" id="RHEA:42288"/>
        <dbReference type="Rhea" id="RHEA-COMP:9685"/>
        <dbReference type="Rhea" id="RHEA-COMP:9955"/>
        <dbReference type="ChEBI" id="CHEBI:15378"/>
        <dbReference type="ChEBI" id="CHEBI:16526"/>
        <dbReference type="ChEBI" id="CHEBI:57972"/>
        <dbReference type="ChEBI" id="CHEBI:64479"/>
        <dbReference type="ChEBI" id="CHEBI:78846"/>
        <dbReference type="ChEBI" id="CHEBI:149468"/>
        <dbReference type="EC" id="2.3.1.47"/>
    </reaction>
</comment>
<evidence type="ECO:0000256" key="6">
    <source>
        <dbReference type="ARBA" id="ARBA00022679"/>
    </source>
</evidence>
<organism evidence="13 14">
    <name type="scientific">Tumidithrix elongata BACA0141</name>
    <dbReference type="NCBI Taxonomy" id="2716417"/>
    <lineage>
        <taxon>Bacteria</taxon>
        <taxon>Bacillati</taxon>
        <taxon>Cyanobacteriota</taxon>
        <taxon>Cyanophyceae</taxon>
        <taxon>Pseudanabaenales</taxon>
        <taxon>Pseudanabaenaceae</taxon>
        <taxon>Tumidithrix</taxon>
        <taxon>Tumidithrix elongata</taxon>
    </lineage>
</organism>
<comment type="pathway">
    <text evidence="3 11">Cofactor biosynthesis; biotin biosynthesis.</text>
</comment>
<dbReference type="GO" id="GO:0009102">
    <property type="term" value="P:biotin biosynthetic process"/>
    <property type="evidence" value="ECO:0007669"/>
    <property type="project" value="UniProtKB-UniRule"/>
</dbReference>
<dbReference type="NCBIfam" id="TIGR00858">
    <property type="entry name" value="bioF"/>
    <property type="match status" value="1"/>
</dbReference>
<keyword evidence="7" id="KW-0093">Biotin biosynthesis</keyword>
<dbReference type="Proteomes" id="UP001333818">
    <property type="component" value="Unassembled WGS sequence"/>
</dbReference>
<evidence type="ECO:0000256" key="9">
    <source>
        <dbReference type="ARBA" id="ARBA00047715"/>
    </source>
</evidence>
<evidence type="ECO:0000313" key="14">
    <source>
        <dbReference type="Proteomes" id="UP001333818"/>
    </source>
</evidence>
<feature type="modified residue" description="N6-(pyridoxal phosphate)lysine" evidence="10">
    <location>
        <position position="240"/>
    </location>
</feature>
<dbReference type="PANTHER" id="PTHR13693:SF100">
    <property type="entry name" value="8-AMINO-7-OXONONANOATE SYNTHASE"/>
    <property type="match status" value="1"/>
</dbReference>
<dbReference type="Gene3D" id="3.40.640.10">
    <property type="entry name" value="Type I PLP-dependent aspartate aminotransferase-like (Major domain)"/>
    <property type="match status" value="1"/>
</dbReference>
<evidence type="ECO:0000313" key="13">
    <source>
        <dbReference type="EMBL" id="MEE3716027.1"/>
    </source>
</evidence>
<evidence type="ECO:0000256" key="11">
    <source>
        <dbReference type="RuleBase" id="RU003693"/>
    </source>
</evidence>
<comment type="caution">
    <text evidence="13">The sequence shown here is derived from an EMBL/GenBank/DDBJ whole genome shotgun (WGS) entry which is preliminary data.</text>
</comment>
<dbReference type="InterPro" id="IPR004839">
    <property type="entry name" value="Aminotransferase_I/II_large"/>
</dbReference>